<dbReference type="PATRIC" id="fig|1430.6.peg.2029"/>
<dbReference type="Pfam" id="PF03796">
    <property type="entry name" value="DnaB_C"/>
    <property type="match status" value="1"/>
</dbReference>
<keyword evidence="2" id="KW-0614">Plasmid</keyword>
<dbReference type="AlphaFoldDB" id="A0A161J7X0"/>
<dbReference type="PANTHER" id="PTHR30153:SF2">
    <property type="entry name" value="REPLICATIVE DNA HELICASE"/>
    <property type="match status" value="1"/>
</dbReference>
<dbReference type="PANTHER" id="PTHR30153">
    <property type="entry name" value="REPLICATIVE DNA HELICASE DNAB"/>
    <property type="match status" value="1"/>
</dbReference>
<dbReference type="GO" id="GO:0005524">
    <property type="term" value="F:ATP binding"/>
    <property type="evidence" value="ECO:0007669"/>
    <property type="project" value="InterPro"/>
</dbReference>
<dbReference type="GO" id="GO:0006260">
    <property type="term" value="P:DNA replication"/>
    <property type="evidence" value="ECO:0007669"/>
    <property type="project" value="InterPro"/>
</dbReference>
<dbReference type="InterPro" id="IPR007694">
    <property type="entry name" value="DNA_helicase_DnaB-like_C"/>
</dbReference>
<geneLocation type="plasmid" evidence="2">
    <name>pAM65-52-3-235K</name>
</geneLocation>
<dbReference type="PROSITE" id="PS51199">
    <property type="entry name" value="SF4_HELICASE"/>
    <property type="match status" value="1"/>
</dbReference>
<proteinExistence type="predicted"/>
<reference evidence="2" key="1">
    <citation type="journal article" date="2017" name="Res. Microbiol.">
        <title>Comparative genomics of extrachromosomal elements in Bacillus thuringiensis subsp. israelensis.</title>
        <authorList>
            <person name="Bolotin A."/>
            <person name="Gillis A."/>
            <person name="Sanchis V."/>
            <person name="Nielsen-LeRoux C."/>
            <person name="Mahillon J."/>
            <person name="Lereclus D."/>
            <person name="Sorokin A."/>
        </authorList>
    </citation>
    <scope>NUCLEOTIDE SEQUENCE</scope>
    <source>
        <strain evidence="2">AM65-52</strain>
        <plasmid evidence="2">pAM65-52-3-235K</plasmid>
    </source>
</reference>
<name>A0A161J7X0_BACTI</name>
<evidence type="ECO:0000256" key="1">
    <source>
        <dbReference type="SAM" id="MobiDB-lite"/>
    </source>
</evidence>
<sequence length="401" mass="45507">MFAQPITENPEVASSPFSTSGQELFWPTAEDTGEADKPKENVVPFNTVATPPGFEMNPNEITPDLVREVAGDVVPFFRTKMLNTIDAVEEYSWNRGEMGGLDWGFDSLNKAFEGLNTGVHLIGGQSNIGKSSFMLQLAWQISQSNQVVTKERPRKAFVLYFSLDDNNNELLPRLVAIDQRIPINVVRFPKKYQDNATYMTKRAQGVIALKQSADYINMQDVNNGSDIEYIQETMEAYHVELQKVDPTYQLVVFIDNFHDITIGDEKLRAKSGGEKYDHIADLLTKIATKYDCPIVCTAEFRKLNGNRRPTPDDLRDSVKILYEAKAVMLCYNEVSLRGQQSTVHWMRPDNPNKQPVYEVHIGKNKFSSFKGRLFFEFIPEMAYSREVPEAGAQRYAQMVNG</sequence>
<gene>
    <name evidence="2" type="ORF">ATN07_33375</name>
</gene>
<organism evidence="2">
    <name type="scientific">Bacillus thuringiensis subsp. israelensis</name>
    <dbReference type="NCBI Taxonomy" id="1430"/>
    <lineage>
        <taxon>Bacteria</taxon>
        <taxon>Bacillati</taxon>
        <taxon>Bacillota</taxon>
        <taxon>Bacilli</taxon>
        <taxon>Bacillales</taxon>
        <taxon>Bacillaceae</taxon>
        <taxon>Bacillus</taxon>
        <taxon>Bacillus cereus group</taxon>
    </lineage>
</organism>
<dbReference type="RefSeq" id="WP_003310329.1">
    <property type="nucleotide sequence ID" value="NZ_CP013278.1"/>
</dbReference>
<dbReference type="InterPro" id="IPR027417">
    <property type="entry name" value="P-loop_NTPase"/>
</dbReference>
<evidence type="ECO:0000313" key="2">
    <source>
        <dbReference type="EMBL" id="AND28601.1"/>
    </source>
</evidence>
<dbReference type="Gene3D" id="3.40.50.300">
    <property type="entry name" value="P-loop containing nucleotide triphosphate hydrolases"/>
    <property type="match status" value="1"/>
</dbReference>
<keyword evidence="2" id="KW-0067">ATP-binding</keyword>
<keyword evidence="2" id="KW-0547">Nucleotide-binding</keyword>
<dbReference type="GO" id="GO:0003678">
    <property type="term" value="F:DNA helicase activity"/>
    <property type="evidence" value="ECO:0007669"/>
    <property type="project" value="InterPro"/>
</dbReference>
<dbReference type="EMBL" id="CP013278">
    <property type="protein sequence ID" value="AND28601.1"/>
    <property type="molecule type" value="Genomic_DNA"/>
</dbReference>
<protein>
    <submittedName>
        <fullName evidence="2">DNA helicase</fullName>
    </submittedName>
</protein>
<dbReference type="GO" id="GO:0005829">
    <property type="term" value="C:cytosol"/>
    <property type="evidence" value="ECO:0007669"/>
    <property type="project" value="TreeGrafter"/>
</dbReference>
<keyword evidence="2" id="KW-0378">Hydrolase</keyword>
<keyword evidence="2" id="KW-0347">Helicase</keyword>
<feature type="region of interest" description="Disordered" evidence="1">
    <location>
        <begin position="1"/>
        <end position="23"/>
    </location>
</feature>
<dbReference type="SUPFAM" id="SSF52540">
    <property type="entry name" value="P-loop containing nucleoside triphosphate hydrolases"/>
    <property type="match status" value="1"/>
</dbReference>
<accession>A0A161J7X0</accession>